<evidence type="ECO:0000256" key="7">
    <source>
        <dbReference type="ARBA" id="ARBA00023180"/>
    </source>
</evidence>
<dbReference type="SUPFAM" id="SSF81296">
    <property type="entry name" value="E set domains"/>
    <property type="match status" value="1"/>
</dbReference>
<feature type="region of interest" description="Disordered" evidence="10">
    <location>
        <begin position="762"/>
        <end position="796"/>
    </location>
</feature>
<evidence type="ECO:0000259" key="12">
    <source>
        <dbReference type="PROSITE" id="PS50259"/>
    </source>
</evidence>
<feature type="compositionally biased region" description="Polar residues" evidence="10">
    <location>
        <begin position="849"/>
        <end position="861"/>
    </location>
</feature>
<feature type="transmembrane region" description="Helical" evidence="11">
    <location>
        <begin position="710"/>
        <end position="730"/>
    </location>
</feature>
<evidence type="ECO:0000256" key="3">
    <source>
        <dbReference type="ARBA" id="ARBA00022989"/>
    </source>
</evidence>
<keyword evidence="6 13" id="KW-0675">Receptor</keyword>
<keyword evidence="2 11" id="KW-0812">Transmembrane</keyword>
<dbReference type="CDD" id="cd15047">
    <property type="entry name" value="7tmC_GABA-B-like"/>
    <property type="match status" value="1"/>
</dbReference>
<dbReference type="GO" id="GO:0038039">
    <property type="term" value="C:G protein-coupled receptor heterodimeric complex"/>
    <property type="evidence" value="ECO:0007669"/>
    <property type="project" value="TreeGrafter"/>
</dbReference>
<keyword evidence="4" id="KW-0297">G-protein coupled receptor</keyword>
<dbReference type="Proteomes" id="UP000664859">
    <property type="component" value="Unassembled WGS sequence"/>
</dbReference>
<evidence type="ECO:0000256" key="1">
    <source>
        <dbReference type="ARBA" id="ARBA00004141"/>
    </source>
</evidence>
<evidence type="ECO:0000256" key="10">
    <source>
        <dbReference type="SAM" id="MobiDB-lite"/>
    </source>
</evidence>
<dbReference type="OrthoDB" id="193034at2759"/>
<dbReference type="PANTHER" id="PTHR10519:SF20">
    <property type="entry name" value="G-PROTEIN COUPLED RECEPTOR 156-RELATED"/>
    <property type="match status" value="1"/>
</dbReference>
<dbReference type="InterPro" id="IPR014756">
    <property type="entry name" value="Ig_E-set"/>
</dbReference>
<feature type="transmembrane region" description="Helical" evidence="11">
    <location>
        <begin position="646"/>
        <end position="667"/>
    </location>
</feature>
<keyword evidence="14" id="KW-1185">Reference proteome</keyword>
<comment type="caution">
    <text evidence="13">The sequence shown here is derived from an EMBL/GenBank/DDBJ whole genome shotgun (WGS) entry which is preliminary data.</text>
</comment>
<dbReference type="EMBL" id="JAFCMP010000004">
    <property type="protein sequence ID" value="KAG5192544.1"/>
    <property type="molecule type" value="Genomic_DNA"/>
</dbReference>
<protein>
    <submittedName>
        <fullName evidence="13">7 transmembrane sweet-taste receptor of 3 GCPR-domain-containing protein</fullName>
    </submittedName>
</protein>
<evidence type="ECO:0000256" key="4">
    <source>
        <dbReference type="ARBA" id="ARBA00023040"/>
    </source>
</evidence>
<dbReference type="PANTHER" id="PTHR10519">
    <property type="entry name" value="GABA-B RECEPTOR"/>
    <property type="match status" value="1"/>
</dbReference>
<feature type="compositionally biased region" description="Gly residues" evidence="10">
    <location>
        <begin position="828"/>
        <end position="838"/>
    </location>
</feature>
<evidence type="ECO:0000256" key="2">
    <source>
        <dbReference type="ARBA" id="ARBA00022692"/>
    </source>
</evidence>
<dbReference type="InterPro" id="IPR001298">
    <property type="entry name" value="Filamin/ABP280_rpt"/>
</dbReference>
<feature type="transmembrane region" description="Helical" evidence="11">
    <location>
        <begin position="524"/>
        <end position="548"/>
    </location>
</feature>
<dbReference type="InterPro" id="IPR017868">
    <property type="entry name" value="Filamin/ABP280_repeat-like"/>
</dbReference>
<keyword evidence="3 11" id="KW-1133">Transmembrane helix</keyword>
<evidence type="ECO:0000256" key="8">
    <source>
        <dbReference type="ARBA" id="ARBA00023224"/>
    </source>
</evidence>
<evidence type="ECO:0000256" key="6">
    <source>
        <dbReference type="ARBA" id="ARBA00023170"/>
    </source>
</evidence>
<accession>A0A835ZKG5</accession>
<dbReference type="SMART" id="SM00557">
    <property type="entry name" value="IG_FLMN"/>
    <property type="match status" value="1"/>
</dbReference>
<keyword evidence="5 11" id="KW-0472">Membrane</keyword>
<proteinExistence type="predicted"/>
<dbReference type="InterPro" id="IPR017978">
    <property type="entry name" value="GPCR_3_C"/>
</dbReference>
<organism evidence="13 14">
    <name type="scientific">Tribonema minus</name>
    <dbReference type="NCBI Taxonomy" id="303371"/>
    <lineage>
        <taxon>Eukaryota</taxon>
        <taxon>Sar</taxon>
        <taxon>Stramenopiles</taxon>
        <taxon>Ochrophyta</taxon>
        <taxon>PX clade</taxon>
        <taxon>Xanthophyceae</taxon>
        <taxon>Tribonematales</taxon>
        <taxon>Tribonemataceae</taxon>
        <taxon>Tribonema</taxon>
    </lineage>
</organism>
<dbReference type="Gene3D" id="2.60.40.10">
    <property type="entry name" value="Immunoglobulins"/>
    <property type="match status" value="1"/>
</dbReference>
<reference evidence="13" key="1">
    <citation type="submission" date="2021-02" db="EMBL/GenBank/DDBJ databases">
        <title>First Annotated Genome of the Yellow-green Alga Tribonema minus.</title>
        <authorList>
            <person name="Mahan K.M."/>
        </authorList>
    </citation>
    <scope>NUCLEOTIDE SEQUENCE</scope>
    <source>
        <strain evidence="13">UTEX B ZZ1240</strain>
    </source>
</reference>
<dbReference type="PROSITE" id="PS50259">
    <property type="entry name" value="G_PROTEIN_RECEP_F3_4"/>
    <property type="match status" value="1"/>
</dbReference>
<evidence type="ECO:0000313" key="13">
    <source>
        <dbReference type="EMBL" id="KAG5192544.1"/>
    </source>
</evidence>
<feature type="compositionally biased region" description="Polar residues" evidence="10">
    <location>
        <begin position="762"/>
        <end position="782"/>
    </location>
</feature>
<feature type="transmembrane region" description="Helical" evidence="11">
    <location>
        <begin position="490"/>
        <end position="512"/>
    </location>
</feature>
<dbReference type="InterPro" id="IPR013783">
    <property type="entry name" value="Ig-like_fold"/>
</dbReference>
<feature type="transmembrane region" description="Helical" evidence="11">
    <location>
        <begin position="679"/>
        <end position="704"/>
    </location>
</feature>
<dbReference type="AlphaFoldDB" id="A0A835ZKG5"/>
<name>A0A835ZKG5_9STRA</name>
<sequence length="931" mass="99216">MKPPRGYQNFTTLTDTQLCNVSEYRYDKNGSFYEPAKRAQGLVLTPTWFYTNTLDQNGGSSVAATGTASVHLAEVGVWQVCLMRNRGAGCSKVECVQVDMYQPPYDYVEADAMSITDSVRIRYNLVSHNSYPTDWLWFVGSLPTTATIYNTFGATWDGYKENNFCWAHQWGSLLMDSGGSGNLTALFGLQNQFTWGIMSHYYLCGVKTAITSRNTTAAAVSPIHNATVTATEHFDVTIKPELGGAHNCVAPFNGTGFNANIRTTAADMDYLDIPATVSFKGGMKQKNAAATVTSILLPAAGTHEVGVTLESRAKLSSYSVRVEPSQVYAQSAQQLPGNVIPASINTGGNVSFSFVARDLYLNPIGKGGAHFEATIVSAANGVAASQGSANVTDHGNGTYTVDAQLRGKGTETGQNSHIPGSPFEIYVVAPEAVPTCGADRLRVTVGACKRNSQRRVTYSFDEASGGGCTGGKLPAAEHAPCDSVRYDSSLGVGLTAFAGAAAAYALGVMAMLRHYRDSWVIKYSQILFCALFLGGCAALSAVSILHLGPATPAACLARPWLQHVVLTFTLGCLLVHRAYKLFSTGLKRMRISNAELVSRVVALCSFDILILTIWYLASPPKRLIEMRTMGAFATVPYEVCHSDMKALAIILWAYKGVLIAVGAWLAFKSWKLVDTIAEAKPLAVSIYNILMLVLINAILVGVLGDGTMGIMVRTITINVGCIASISLIFLPKWYKAYMREELKELGIATPPVKMASRALTSSAGQDGTFSTGSQGNKTQPNSPLWKPPGPQRLPSSNTYALAAESSAASTALVVSADVMPIARRRSSSGGGGGGGGRGSAPPSLMSFKSFDSSQLRSTPKNPFSDGGVDVPLSAVAREQLQVEGGRQSSSVRRMLVRMSFKGTAEIVPVADEAAPSLAPPPAQQQQGQDEL</sequence>
<evidence type="ECO:0000256" key="9">
    <source>
        <dbReference type="PROSITE-ProRule" id="PRU00087"/>
    </source>
</evidence>
<dbReference type="PROSITE" id="PS50194">
    <property type="entry name" value="FILAMIN_REPEAT"/>
    <property type="match status" value="1"/>
</dbReference>
<feature type="transmembrane region" description="Helical" evidence="11">
    <location>
        <begin position="560"/>
        <end position="579"/>
    </location>
</feature>
<comment type="subcellular location">
    <subcellularLocation>
        <location evidence="1">Membrane</location>
        <topology evidence="1">Multi-pass membrane protein</topology>
    </subcellularLocation>
</comment>
<feature type="transmembrane region" description="Helical" evidence="11">
    <location>
        <begin position="600"/>
        <end position="617"/>
    </location>
</feature>
<keyword evidence="7" id="KW-0325">Glycoprotein</keyword>
<feature type="region of interest" description="Disordered" evidence="10">
    <location>
        <begin position="823"/>
        <end position="867"/>
    </location>
</feature>
<feature type="domain" description="G-protein coupled receptors family 3 profile" evidence="12">
    <location>
        <begin position="490"/>
        <end position="741"/>
    </location>
</feature>
<gene>
    <name evidence="13" type="ORF">JKP88DRAFT_292912</name>
</gene>
<feature type="region of interest" description="Disordered" evidence="10">
    <location>
        <begin position="911"/>
        <end position="931"/>
    </location>
</feature>
<feature type="repeat" description="Filamin" evidence="9">
    <location>
        <begin position="397"/>
        <end position="427"/>
    </location>
</feature>
<keyword evidence="8" id="KW-0807">Transducer</keyword>
<dbReference type="Pfam" id="PF00003">
    <property type="entry name" value="7tm_3"/>
    <property type="match status" value="1"/>
</dbReference>
<evidence type="ECO:0000256" key="11">
    <source>
        <dbReference type="SAM" id="Phobius"/>
    </source>
</evidence>
<evidence type="ECO:0000313" key="14">
    <source>
        <dbReference type="Proteomes" id="UP000664859"/>
    </source>
</evidence>
<dbReference type="InterPro" id="IPR002455">
    <property type="entry name" value="GPCR3_GABA-B"/>
</dbReference>
<dbReference type="GO" id="GO:0004965">
    <property type="term" value="F:G protein-coupled GABA receptor activity"/>
    <property type="evidence" value="ECO:0007669"/>
    <property type="project" value="InterPro"/>
</dbReference>
<evidence type="ECO:0000256" key="5">
    <source>
        <dbReference type="ARBA" id="ARBA00023136"/>
    </source>
</evidence>